<keyword evidence="7 9" id="KW-0472">Membrane</keyword>
<evidence type="ECO:0000256" key="1">
    <source>
        <dbReference type="ARBA" id="ARBA00005417"/>
    </source>
</evidence>
<evidence type="ECO:0000256" key="7">
    <source>
        <dbReference type="ARBA" id="ARBA00023136"/>
    </source>
</evidence>
<dbReference type="InterPro" id="IPR015854">
    <property type="entry name" value="ABC_transpr_LolD-like"/>
</dbReference>
<dbReference type="PANTHER" id="PTHR24220">
    <property type="entry name" value="IMPORT ATP-BINDING PROTEIN"/>
    <property type="match status" value="1"/>
</dbReference>
<dbReference type="RefSeq" id="WP_106004141.1">
    <property type="nucleotide sequence ID" value="NZ_CP136419.1"/>
</dbReference>
<dbReference type="InterPro" id="IPR003593">
    <property type="entry name" value="AAA+_ATPase"/>
</dbReference>
<feature type="domain" description="ABC transporter" evidence="10">
    <location>
        <begin position="4"/>
        <end position="230"/>
    </location>
</feature>
<sequence>MSLIQFYNVTKIYPPNITALDDLSVKIDKGEFVFLVGPSGAGKTTFIRLLFREEVPTRGQILIGGRSIARLRRKEVPYLRRNIGIVFQDFRLLPEWTVFENVAFALRVIETPAREIRPRVEKVLERVGLSHRARMFPHQLSGGEQQRAAIARAIVNNPRILVADEPTGNLDPATSREIMKLLEEINYQGTTVIMATHAWDIVNSMRKRVIALQQGRLVRDDREGAYGYEV</sequence>
<dbReference type="GO" id="GO:0051301">
    <property type="term" value="P:cell division"/>
    <property type="evidence" value="ECO:0007669"/>
    <property type="project" value="UniProtKB-UniRule"/>
</dbReference>
<dbReference type="InterPro" id="IPR003439">
    <property type="entry name" value="ABC_transporter-like_ATP-bd"/>
</dbReference>
<dbReference type="InterPro" id="IPR017871">
    <property type="entry name" value="ABC_transporter-like_CS"/>
</dbReference>
<keyword evidence="3 9" id="KW-1003">Cell membrane</keyword>
<accession>A0A2T0AZ18</accession>
<evidence type="ECO:0000256" key="8">
    <source>
        <dbReference type="ARBA" id="ARBA00023306"/>
    </source>
</evidence>
<protein>
    <recommendedName>
        <fullName evidence="2 9">Cell division ATP-binding protein FtsE</fullName>
    </recommendedName>
</protein>
<dbReference type="NCBIfam" id="TIGR02673">
    <property type="entry name" value="FtsE"/>
    <property type="match status" value="1"/>
</dbReference>
<evidence type="ECO:0000313" key="11">
    <source>
        <dbReference type="EMBL" id="PRR76247.1"/>
    </source>
</evidence>
<dbReference type="GO" id="GO:0022857">
    <property type="term" value="F:transmembrane transporter activity"/>
    <property type="evidence" value="ECO:0007669"/>
    <property type="project" value="TreeGrafter"/>
</dbReference>
<name>A0A2T0AZ18_9FIRM</name>
<keyword evidence="12" id="KW-1185">Reference proteome</keyword>
<dbReference type="AlphaFoldDB" id="A0A2T0AZ18"/>
<organism evidence="11 12">
    <name type="scientific">Neomoorella humiferrea</name>
    <dbReference type="NCBI Taxonomy" id="676965"/>
    <lineage>
        <taxon>Bacteria</taxon>
        <taxon>Bacillati</taxon>
        <taxon>Bacillota</taxon>
        <taxon>Clostridia</taxon>
        <taxon>Neomoorellales</taxon>
        <taxon>Neomoorellaceae</taxon>
        <taxon>Neomoorella</taxon>
    </lineage>
</organism>
<dbReference type="PROSITE" id="PS00211">
    <property type="entry name" value="ABC_TRANSPORTER_1"/>
    <property type="match status" value="1"/>
</dbReference>
<reference evidence="11 12" key="1">
    <citation type="submission" date="2018-03" db="EMBL/GenBank/DDBJ databases">
        <title>Genome sequence of Moorella humiferrea DSM 23265.</title>
        <authorList>
            <person name="Poehlein A."/>
            <person name="Daniel R."/>
        </authorList>
    </citation>
    <scope>NUCLEOTIDE SEQUENCE [LARGE SCALE GENOMIC DNA]</scope>
    <source>
        <strain evidence="11 12">DSM 23265</strain>
    </source>
</reference>
<comment type="similarity">
    <text evidence="1 9">Belongs to the ABC transporter superfamily.</text>
</comment>
<dbReference type="InterPro" id="IPR027417">
    <property type="entry name" value="P-loop_NTPase"/>
</dbReference>
<comment type="function">
    <text evidence="9">Part of the ABC transporter FtsEX involved in cellular division.</text>
</comment>
<dbReference type="SMART" id="SM00382">
    <property type="entry name" value="AAA"/>
    <property type="match status" value="1"/>
</dbReference>
<evidence type="ECO:0000256" key="5">
    <source>
        <dbReference type="ARBA" id="ARBA00022741"/>
    </source>
</evidence>
<evidence type="ECO:0000256" key="4">
    <source>
        <dbReference type="ARBA" id="ARBA00022618"/>
    </source>
</evidence>
<evidence type="ECO:0000259" key="10">
    <source>
        <dbReference type="PROSITE" id="PS50893"/>
    </source>
</evidence>
<proteinExistence type="inferred from homology"/>
<dbReference type="Pfam" id="PF00005">
    <property type="entry name" value="ABC_tran"/>
    <property type="match status" value="1"/>
</dbReference>
<dbReference type="FunFam" id="3.40.50.300:FF:000056">
    <property type="entry name" value="Cell division ATP-binding protein FtsE"/>
    <property type="match status" value="1"/>
</dbReference>
<dbReference type="EMBL" id="PVXM01000001">
    <property type="protein sequence ID" value="PRR76247.1"/>
    <property type="molecule type" value="Genomic_DNA"/>
</dbReference>
<dbReference type="PANTHER" id="PTHR24220:SF470">
    <property type="entry name" value="CELL DIVISION ATP-BINDING PROTEIN FTSE"/>
    <property type="match status" value="1"/>
</dbReference>
<evidence type="ECO:0000313" key="12">
    <source>
        <dbReference type="Proteomes" id="UP000238415"/>
    </source>
</evidence>
<dbReference type="Gene3D" id="3.40.50.300">
    <property type="entry name" value="P-loop containing nucleotide triphosphate hydrolases"/>
    <property type="match status" value="1"/>
</dbReference>
<dbReference type="GO" id="GO:0005886">
    <property type="term" value="C:plasma membrane"/>
    <property type="evidence" value="ECO:0007669"/>
    <property type="project" value="UniProtKB-SubCell"/>
</dbReference>
<evidence type="ECO:0000256" key="9">
    <source>
        <dbReference type="RuleBase" id="RU365094"/>
    </source>
</evidence>
<dbReference type="InterPro" id="IPR005286">
    <property type="entry name" value="Cell_div_FtsE"/>
</dbReference>
<evidence type="ECO:0000256" key="6">
    <source>
        <dbReference type="ARBA" id="ARBA00022840"/>
    </source>
</evidence>
<comment type="subunit">
    <text evidence="9">Homodimer. Forms a membrane-associated complex with FtsX.</text>
</comment>
<dbReference type="OrthoDB" id="9810992at2"/>
<keyword evidence="5 9" id="KW-0547">Nucleotide-binding</keyword>
<gene>
    <name evidence="9 11" type="primary">ftsE</name>
    <name evidence="11" type="ORF">MOHU_00920</name>
</gene>
<comment type="subcellular location">
    <subcellularLocation>
        <location evidence="9">Cell membrane</location>
        <topology evidence="9">Peripheral membrane protein</topology>
        <orientation evidence="9">Cytoplasmic side</orientation>
    </subcellularLocation>
</comment>
<comment type="caution">
    <text evidence="11">The sequence shown here is derived from an EMBL/GenBank/DDBJ whole genome shotgun (WGS) entry which is preliminary data.</text>
</comment>
<evidence type="ECO:0000256" key="3">
    <source>
        <dbReference type="ARBA" id="ARBA00022475"/>
    </source>
</evidence>
<dbReference type="PROSITE" id="PS50893">
    <property type="entry name" value="ABC_TRANSPORTER_2"/>
    <property type="match status" value="1"/>
</dbReference>
<dbReference type="SUPFAM" id="SSF52540">
    <property type="entry name" value="P-loop containing nucleoside triphosphate hydrolases"/>
    <property type="match status" value="1"/>
</dbReference>
<dbReference type="Proteomes" id="UP000238415">
    <property type="component" value="Unassembled WGS sequence"/>
</dbReference>
<evidence type="ECO:0000256" key="2">
    <source>
        <dbReference type="ARBA" id="ARBA00020019"/>
    </source>
</evidence>
<keyword evidence="8 9" id="KW-0131">Cell cycle</keyword>
<dbReference type="GO" id="GO:0016887">
    <property type="term" value="F:ATP hydrolysis activity"/>
    <property type="evidence" value="ECO:0007669"/>
    <property type="project" value="InterPro"/>
</dbReference>
<keyword evidence="6 9" id="KW-0067">ATP-binding</keyword>
<keyword evidence="4 9" id="KW-0132">Cell division</keyword>
<dbReference type="GO" id="GO:0005524">
    <property type="term" value="F:ATP binding"/>
    <property type="evidence" value="ECO:0007669"/>
    <property type="project" value="UniProtKB-UniRule"/>
</dbReference>